<dbReference type="OrthoDB" id="10248838at2759"/>
<dbReference type="EMBL" id="SDIL01000120">
    <property type="protein sequence ID" value="RXK35811.1"/>
    <property type="molecule type" value="Genomic_DNA"/>
</dbReference>
<feature type="region of interest" description="Disordered" evidence="4">
    <location>
        <begin position="130"/>
        <end position="189"/>
    </location>
</feature>
<evidence type="ECO:0000313" key="6">
    <source>
        <dbReference type="Proteomes" id="UP000289152"/>
    </source>
</evidence>
<dbReference type="FunCoup" id="A0A4Q1BFY6">
    <property type="interactions" value="271"/>
</dbReference>
<accession>A0A4Q1BFY6</accession>
<dbReference type="PANTHER" id="PTHR12857">
    <property type="entry name" value="CXXC MOTIF CONTAINING ZINC BINDING PROTEIN"/>
    <property type="match status" value="1"/>
</dbReference>
<evidence type="ECO:0000256" key="3">
    <source>
        <dbReference type="ARBA" id="ARBA00022833"/>
    </source>
</evidence>
<evidence type="ECO:0000256" key="2">
    <source>
        <dbReference type="ARBA" id="ARBA00022723"/>
    </source>
</evidence>
<evidence type="ECO:0008006" key="7">
    <source>
        <dbReference type="Google" id="ProtNLM"/>
    </source>
</evidence>
<keyword evidence="3" id="KW-0862">Zinc</keyword>
<reference evidence="5 6" key="1">
    <citation type="submission" date="2016-06" db="EMBL/GenBank/DDBJ databases">
        <title>Evolution of pathogenesis and genome organization in the Tremellales.</title>
        <authorList>
            <person name="Cuomo C."/>
            <person name="Litvintseva A."/>
            <person name="Heitman J."/>
            <person name="Chen Y."/>
            <person name="Sun S."/>
            <person name="Springer D."/>
            <person name="Dromer F."/>
            <person name="Young S."/>
            <person name="Zeng Q."/>
            <person name="Chapman S."/>
            <person name="Gujja S."/>
            <person name="Saif S."/>
            <person name="Birren B."/>
        </authorList>
    </citation>
    <scope>NUCLEOTIDE SEQUENCE [LARGE SCALE GENOMIC DNA]</scope>
    <source>
        <strain evidence="5 6">ATCC 28783</strain>
    </source>
</reference>
<name>A0A4Q1BFY6_TREME</name>
<dbReference type="VEuPathDB" id="FungiDB:TREMEDRAFT_34294"/>
<dbReference type="PANTHER" id="PTHR12857:SF0">
    <property type="entry name" value="CXXC MOTIF CONTAINING ZINC BINDING PROTEIN"/>
    <property type="match status" value="1"/>
</dbReference>
<sequence length="189" mass="21327">MVKLKVMISMELEGVTEVVPAEEDFQYFFTVMCSNCRETHPNIISFNVKDEVEITGSRGHANFVWRCHNCKKENTASIIPTPPSKSISPTPYTTSGQWDTLISLDCRGLEFTKFHFVGKWKCRPDVQVEEEGEGEGEGGGRGKGNRNGKGKGKKQEFEVEFEDGRWDDYDDINGIPVGINDNKSEIRRA</sequence>
<keyword evidence="6" id="KW-1185">Reference proteome</keyword>
<dbReference type="SUPFAM" id="SSF141678">
    <property type="entry name" value="MAL13P1.257-like"/>
    <property type="match status" value="2"/>
</dbReference>
<comment type="caution">
    <text evidence="5">The sequence shown here is derived from an EMBL/GenBank/DDBJ whole genome shotgun (WGS) entry which is preliminary data.</text>
</comment>
<dbReference type="Pfam" id="PF05907">
    <property type="entry name" value="CXXC_Zn-b_euk"/>
    <property type="match status" value="1"/>
</dbReference>
<evidence type="ECO:0000256" key="4">
    <source>
        <dbReference type="SAM" id="MobiDB-lite"/>
    </source>
</evidence>
<comment type="similarity">
    <text evidence="1">Belongs to the UPF0587 family.</text>
</comment>
<organism evidence="5 6">
    <name type="scientific">Tremella mesenterica</name>
    <name type="common">Jelly fungus</name>
    <dbReference type="NCBI Taxonomy" id="5217"/>
    <lineage>
        <taxon>Eukaryota</taxon>
        <taxon>Fungi</taxon>
        <taxon>Dikarya</taxon>
        <taxon>Basidiomycota</taxon>
        <taxon>Agaricomycotina</taxon>
        <taxon>Tremellomycetes</taxon>
        <taxon>Tremellales</taxon>
        <taxon>Tremellaceae</taxon>
        <taxon>Tremella</taxon>
    </lineage>
</organism>
<feature type="compositionally biased region" description="Basic residues" evidence="4">
    <location>
        <begin position="143"/>
        <end position="152"/>
    </location>
</feature>
<dbReference type="STRING" id="5217.A0A4Q1BFY6"/>
<dbReference type="InParanoid" id="A0A4Q1BFY6"/>
<proteinExistence type="inferred from homology"/>
<dbReference type="InterPro" id="IPR008584">
    <property type="entry name" value="CXXC_Zn-binding_euk"/>
</dbReference>
<dbReference type="Proteomes" id="UP000289152">
    <property type="component" value="Unassembled WGS sequence"/>
</dbReference>
<evidence type="ECO:0000313" key="5">
    <source>
        <dbReference type="EMBL" id="RXK35811.1"/>
    </source>
</evidence>
<protein>
    <recommendedName>
        <fullName evidence="7">DUF866-domain-containing protein</fullName>
    </recommendedName>
</protein>
<gene>
    <name evidence="5" type="ORF">M231_06905</name>
</gene>
<evidence type="ECO:0000256" key="1">
    <source>
        <dbReference type="ARBA" id="ARBA00007818"/>
    </source>
</evidence>
<dbReference type="GO" id="GO:0008270">
    <property type="term" value="F:zinc ion binding"/>
    <property type="evidence" value="ECO:0007669"/>
    <property type="project" value="TreeGrafter"/>
</dbReference>
<keyword evidence="2" id="KW-0479">Metal-binding</keyword>
<dbReference type="AlphaFoldDB" id="A0A4Q1BFY6"/>
<feature type="compositionally biased region" description="Basic and acidic residues" evidence="4">
    <location>
        <begin position="153"/>
        <end position="167"/>
    </location>
</feature>